<accession>A0A8J7SS30</accession>
<reference evidence="1" key="1">
    <citation type="submission" date="2021-01" db="EMBL/GenBank/DDBJ databases">
        <title>Genome seq and assembly of Tabrizicola sp. KVB23.</title>
        <authorList>
            <person name="Chhetri G."/>
        </authorList>
    </citation>
    <scope>NUCLEOTIDE SEQUENCE</scope>
    <source>
        <strain evidence="1">KVB23</strain>
    </source>
</reference>
<protein>
    <submittedName>
        <fullName evidence="1">Uncharacterized protein</fullName>
    </submittedName>
</protein>
<dbReference type="Proteomes" id="UP000619033">
    <property type="component" value="Unassembled WGS sequence"/>
</dbReference>
<keyword evidence="2" id="KW-1185">Reference proteome</keyword>
<gene>
    <name evidence="1" type="ORF">JI744_04675</name>
</gene>
<dbReference type="EMBL" id="JAESVP010000002">
    <property type="protein sequence ID" value="MBL4927395.1"/>
    <property type="molecule type" value="Genomic_DNA"/>
</dbReference>
<sequence length="136" mass="14345">MAKNQFLLTTSAAPACGVQGAQKVAAKMAAVETLRRGYDRFIIGGASAQNNVSTVRTPYTGAYTTGTFNTYGNTTYGYANTTYTGGQVIFTGSNDAQLAVLMLKKGEPGFANGVDARDVLGPKWKDLVEKGVRTCS</sequence>
<evidence type="ECO:0000313" key="2">
    <source>
        <dbReference type="Proteomes" id="UP000619033"/>
    </source>
</evidence>
<organism evidence="1 2">
    <name type="scientific">Fuscibacter oryzae</name>
    <dbReference type="NCBI Taxonomy" id="2803939"/>
    <lineage>
        <taxon>Bacteria</taxon>
        <taxon>Pseudomonadati</taxon>
        <taxon>Pseudomonadota</taxon>
        <taxon>Alphaproteobacteria</taxon>
        <taxon>Rhodobacterales</taxon>
        <taxon>Paracoccaceae</taxon>
        <taxon>Fuscibacter</taxon>
    </lineage>
</organism>
<dbReference type="AlphaFoldDB" id="A0A8J7SS30"/>
<dbReference type="RefSeq" id="WP_202658530.1">
    <property type="nucleotide sequence ID" value="NZ_JAESVP010000002.1"/>
</dbReference>
<name>A0A8J7SS30_9RHOB</name>
<proteinExistence type="predicted"/>
<evidence type="ECO:0000313" key="1">
    <source>
        <dbReference type="EMBL" id="MBL4927395.1"/>
    </source>
</evidence>
<comment type="caution">
    <text evidence="1">The sequence shown here is derived from an EMBL/GenBank/DDBJ whole genome shotgun (WGS) entry which is preliminary data.</text>
</comment>